<accession>A0A7H1MB05</accession>
<evidence type="ECO:0000313" key="1">
    <source>
        <dbReference type="EMBL" id="QNT58820.1"/>
    </source>
</evidence>
<keyword evidence="2" id="KW-1185">Reference proteome</keyword>
<reference evidence="1" key="1">
    <citation type="submission" date="2024-06" db="EMBL/GenBank/DDBJ databases">
        <title>Complete Genome Sequence of mouse commensal type strain Neisseria musculi.</title>
        <authorList>
            <person name="Thapa E."/>
            <person name="Aluvathingal J."/>
            <person name="Nadendla S."/>
            <person name="Mehta A."/>
            <person name="Tettelin H."/>
            <person name="Weyand N.J."/>
        </authorList>
    </citation>
    <scope>NUCLEOTIDE SEQUENCE</scope>
    <source>
        <strain evidence="1">NW831</strain>
    </source>
</reference>
<dbReference type="KEGG" id="nmus:H7A79_0053"/>
<evidence type="ECO:0008006" key="3">
    <source>
        <dbReference type="Google" id="ProtNLM"/>
    </source>
</evidence>
<sequence length="68" mass="7509">MIAYADGGPKSPSDIFVGLDQDGYQAIVKSVRACETKHGYNKCSYADIKTKTEDTFCTGYDYSVYGQH</sequence>
<evidence type="ECO:0000313" key="2">
    <source>
        <dbReference type="Proteomes" id="UP000516412"/>
    </source>
</evidence>
<dbReference type="AlphaFoldDB" id="A0A7H1MB05"/>
<name>A0A7H1MB05_9NEIS</name>
<dbReference type="Proteomes" id="UP000516412">
    <property type="component" value="Chromosome"/>
</dbReference>
<gene>
    <name evidence="1" type="ORF">H7A79_0053</name>
</gene>
<proteinExistence type="predicted"/>
<protein>
    <recommendedName>
        <fullName evidence="3">DUF4189 domain-containing protein</fullName>
    </recommendedName>
</protein>
<organism evidence="1 2">
    <name type="scientific">Neisseria musculi</name>
    <dbReference type="NCBI Taxonomy" id="1815583"/>
    <lineage>
        <taxon>Bacteria</taxon>
        <taxon>Pseudomonadati</taxon>
        <taxon>Pseudomonadota</taxon>
        <taxon>Betaproteobacteria</taxon>
        <taxon>Neisseriales</taxon>
        <taxon>Neisseriaceae</taxon>
        <taxon>Neisseria</taxon>
    </lineage>
</organism>
<dbReference type="EMBL" id="CP060414">
    <property type="protein sequence ID" value="QNT58820.1"/>
    <property type="molecule type" value="Genomic_DNA"/>
</dbReference>